<reference evidence="5 6" key="1">
    <citation type="submission" date="2014-05" db="EMBL/GenBank/DDBJ databases">
        <title>De novo Genome Sequence of Spirocheata sp.</title>
        <authorList>
            <person name="Shivani Y."/>
            <person name="Subhash Y."/>
            <person name="Tushar L."/>
            <person name="Sasikala C."/>
            <person name="Ramana C.V."/>
        </authorList>
    </citation>
    <scope>NUCLEOTIDE SEQUENCE [LARGE SCALE GENOMIC DNA]</scope>
    <source>
        <strain evidence="5 6">JC230</strain>
    </source>
</reference>
<dbReference type="AlphaFoldDB" id="A0A098R0D8"/>
<dbReference type="Gene3D" id="1.10.10.60">
    <property type="entry name" value="Homeodomain-like"/>
    <property type="match status" value="2"/>
</dbReference>
<dbReference type="STRING" id="1480694.DC28_03705"/>
<dbReference type="SUPFAM" id="SSF55136">
    <property type="entry name" value="Probable bacterial effector-binding domain"/>
    <property type="match status" value="1"/>
</dbReference>
<dbReference type="InterPro" id="IPR018062">
    <property type="entry name" value="HTH_AraC-typ_CS"/>
</dbReference>
<evidence type="ECO:0000259" key="4">
    <source>
        <dbReference type="PROSITE" id="PS01124"/>
    </source>
</evidence>
<evidence type="ECO:0000256" key="2">
    <source>
        <dbReference type="ARBA" id="ARBA00023125"/>
    </source>
</evidence>
<dbReference type="OrthoDB" id="9801123at2"/>
<name>A0A098R0D8_9SPIO</name>
<dbReference type="SUPFAM" id="SSF46689">
    <property type="entry name" value="Homeodomain-like"/>
    <property type="match status" value="2"/>
</dbReference>
<dbReference type="InterPro" id="IPR018060">
    <property type="entry name" value="HTH_AraC"/>
</dbReference>
<dbReference type="InterPro" id="IPR029442">
    <property type="entry name" value="GyrI-like"/>
</dbReference>
<keyword evidence="3" id="KW-0804">Transcription</keyword>
<dbReference type="eggNOG" id="COG2207">
    <property type="taxonomic scope" value="Bacteria"/>
</dbReference>
<dbReference type="eggNOG" id="COG3708">
    <property type="taxonomic scope" value="Bacteria"/>
</dbReference>
<dbReference type="Pfam" id="PF12833">
    <property type="entry name" value="HTH_18"/>
    <property type="match status" value="1"/>
</dbReference>
<dbReference type="RefSeq" id="WP_037546048.1">
    <property type="nucleotide sequence ID" value="NZ_JNUP01000029.1"/>
</dbReference>
<evidence type="ECO:0000313" key="5">
    <source>
        <dbReference type="EMBL" id="KGE73389.1"/>
    </source>
</evidence>
<sequence length="292" mass="33166">MDFRERMNAALTYIEENLTGEIDYAQAAKQAGCSEYHFSRMFAFLAGQSLSGYIRRRRLSLAALRLRDYHSSLLDLAVLYGYSSVDAFTRAFKELHGLPPSQVQNIPEAVKLYPRITFNLTVQGGQEMTYRIIEKQAFRIIGIKKTVGLVYQGPNPEIDAMWQSLTQEQIHRWKGLSDQEPRGIISASTNFSEDRMEGSGSLDQYIGVATTAFTAPGDAVLEVPESKWAIFESIGPFPETLQTIWGRIYSEWFSSVPYELAPGPEILWNEQPDTTMPQFRSEIWIPVRESVE</sequence>
<dbReference type="InterPro" id="IPR011256">
    <property type="entry name" value="Reg_factor_effector_dom_sf"/>
</dbReference>
<dbReference type="PROSITE" id="PS01124">
    <property type="entry name" value="HTH_ARAC_FAMILY_2"/>
    <property type="match status" value="1"/>
</dbReference>
<accession>A0A098R0D8</accession>
<dbReference type="PANTHER" id="PTHR47504:SF5">
    <property type="entry name" value="RIGHT ORIGIN-BINDING PROTEIN"/>
    <property type="match status" value="1"/>
</dbReference>
<dbReference type="InterPro" id="IPR010499">
    <property type="entry name" value="AraC_E-bd"/>
</dbReference>
<evidence type="ECO:0000256" key="1">
    <source>
        <dbReference type="ARBA" id="ARBA00023015"/>
    </source>
</evidence>
<dbReference type="SMART" id="SM00342">
    <property type="entry name" value="HTH_ARAC"/>
    <property type="match status" value="1"/>
</dbReference>
<comment type="caution">
    <text evidence="5">The sequence shown here is derived from an EMBL/GenBank/DDBJ whole genome shotgun (WGS) entry which is preliminary data.</text>
</comment>
<dbReference type="PANTHER" id="PTHR47504">
    <property type="entry name" value="RIGHT ORIGIN-BINDING PROTEIN"/>
    <property type="match status" value="1"/>
</dbReference>
<dbReference type="EMBL" id="JNUP01000029">
    <property type="protein sequence ID" value="KGE73389.1"/>
    <property type="molecule type" value="Genomic_DNA"/>
</dbReference>
<dbReference type="PROSITE" id="PS00041">
    <property type="entry name" value="HTH_ARAC_FAMILY_1"/>
    <property type="match status" value="1"/>
</dbReference>
<dbReference type="Proteomes" id="UP000029692">
    <property type="component" value="Unassembled WGS sequence"/>
</dbReference>
<keyword evidence="6" id="KW-1185">Reference proteome</keyword>
<gene>
    <name evidence="5" type="ORF">DC28_03705</name>
</gene>
<feature type="domain" description="HTH araC/xylS-type" evidence="4">
    <location>
        <begin position="8"/>
        <end position="106"/>
    </location>
</feature>
<organism evidence="5 6">
    <name type="scientific">Spirochaeta lutea</name>
    <dbReference type="NCBI Taxonomy" id="1480694"/>
    <lineage>
        <taxon>Bacteria</taxon>
        <taxon>Pseudomonadati</taxon>
        <taxon>Spirochaetota</taxon>
        <taxon>Spirochaetia</taxon>
        <taxon>Spirochaetales</taxon>
        <taxon>Spirochaetaceae</taxon>
        <taxon>Spirochaeta</taxon>
    </lineage>
</organism>
<evidence type="ECO:0000256" key="3">
    <source>
        <dbReference type="ARBA" id="ARBA00023163"/>
    </source>
</evidence>
<keyword evidence="1" id="KW-0805">Transcription regulation</keyword>
<dbReference type="Pfam" id="PF06445">
    <property type="entry name" value="GyrI-like"/>
    <property type="match status" value="1"/>
</dbReference>
<dbReference type="SMART" id="SM00871">
    <property type="entry name" value="AraC_E_bind"/>
    <property type="match status" value="1"/>
</dbReference>
<evidence type="ECO:0000313" key="6">
    <source>
        <dbReference type="Proteomes" id="UP000029692"/>
    </source>
</evidence>
<proteinExistence type="predicted"/>
<dbReference type="GO" id="GO:0043565">
    <property type="term" value="F:sequence-specific DNA binding"/>
    <property type="evidence" value="ECO:0007669"/>
    <property type="project" value="InterPro"/>
</dbReference>
<dbReference type="GO" id="GO:0003700">
    <property type="term" value="F:DNA-binding transcription factor activity"/>
    <property type="evidence" value="ECO:0007669"/>
    <property type="project" value="InterPro"/>
</dbReference>
<dbReference type="Gene3D" id="3.20.80.10">
    <property type="entry name" value="Regulatory factor, effector binding domain"/>
    <property type="match status" value="1"/>
</dbReference>
<protein>
    <submittedName>
        <fullName evidence="5">AraC family transcriptional regulator</fullName>
    </submittedName>
</protein>
<dbReference type="InterPro" id="IPR009057">
    <property type="entry name" value="Homeodomain-like_sf"/>
</dbReference>
<keyword evidence="2" id="KW-0238">DNA-binding</keyword>
<dbReference type="InterPro" id="IPR050959">
    <property type="entry name" value="MarA-like"/>
</dbReference>